<dbReference type="PANTHER" id="PTHR43433:SF5">
    <property type="entry name" value="AB HYDROLASE-1 DOMAIN-CONTAINING PROTEIN"/>
    <property type="match status" value="1"/>
</dbReference>
<evidence type="ECO:0000313" key="2">
    <source>
        <dbReference type="EMBL" id="WNG45569.1"/>
    </source>
</evidence>
<protein>
    <submittedName>
        <fullName evidence="2">Alpha/beta hydrolase</fullName>
    </submittedName>
</protein>
<sequence length="298" mass="32032">MAERMVKSNGMELWTESFGEPGNPPILLVMGASAQGILWPEELINLLVAGGHYVIRYDHRDTGQSTVIDFQKNPYTLEDLAKDAMGVLDAYGIAAAHLVGASMGGMICQLMSIRHPERVLSLTVMMSTPLRTGVVETFALAFQGQATTEGLPPPAPRAIEVFLAAAANPPTNLQEAIDHQVKVARAMAGSVAPFDEQECRRTVERIFQRARNPASSANHGLVPSPTHEQAEALKNLHVPTLVIHGTDDPMFPPAHGVAAAERIPGARLLMLEGLGHDIPRPLYGEIARALLSHTGARA</sequence>
<dbReference type="Gene3D" id="3.40.50.1820">
    <property type="entry name" value="alpha/beta hydrolase"/>
    <property type="match status" value="1"/>
</dbReference>
<dbReference type="Proteomes" id="UP001611383">
    <property type="component" value="Chromosome"/>
</dbReference>
<keyword evidence="3" id="KW-1185">Reference proteome</keyword>
<keyword evidence="2" id="KW-0378">Hydrolase</keyword>
<accession>A0ABY9WP42</accession>
<dbReference type="GO" id="GO:0016787">
    <property type="term" value="F:hydrolase activity"/>
    <property type="evidence" value="ECO:0007669"/>
    <property type="project" value="UniProtKB-KW"/>
</dbReference>
<feature type="domain" description="AB hydrolase-1" evidence="1">
    <location>
        <begin position="24"/>
        <end position="278"/>
    </location>
</feature>
<evidence type="ECO:0000259" key="1">
    <source>
        <dbReference type="Pfam" id="PF00561"/>
    </source>
</evidence>
<dbReference type="InterPro" id="IPR000073">
    <property type="entry name" value="AB_hydrolase_1"/>
</dbReference>
<reference evidence="2 3" key="1">
    <citation type="submission" date="2019-08" db="EMBL/GenBank/DDBJ databases">
        <title>Archangium and Cystobacter genomes.</title>
        <authorList>
            <person name="Chen I.-C.K."/>
            <person name="Wielgoss S."/>
        </authorList>
    </citation>
    <scope>NUCLEOTIDE SEQUENCE [LARGE SCALE GENOMIC DNA]</scope>
    <source>
        <strain evidence="2 3">Cbm 6</strain>
    </source>
</reference>
<evidence type="ECO:0000313" key="3">
    <source>
        <dbReference type="Proteomes" id="UP001611383"/>
    </source>
</evidence>
<dbReference type="InterPro" id="IPR050471">
    <property type="entry name" value="AB_hydrolase"/>
</dbReference>
<dbReference type="PANTHER" id="PTHR43433">
    <property type="entry name" value="HYDROLASE, ALPHA/BETA FOLD FAMILY PROTEIN"/>
    <property type="match status" value="1"/>
</dbReference>
<dbReference type="SUPFAM" id="SSF53474">
    <property type="entry name" value="alpha/beta-Hydrolases"/>
    <property type="match status" value="1"/>
</dbReference>
<dbReference type="Pfam" id="PF00561">
    <property type="entry name" value="Abhydrolase_1"/>
    <property type="match status" value="1"/>
</dbReference>
<dbReference type="InterPro" id="IPR029058">
    <property type="entry name" value="AB_hydrolase_fold"/>
</dbReference>
<gene>
    <name evidence="2" type="ORF">F0U60_16790</name>
</gene>
<dbReference type="EMBL" id="CP043494">
    <property type="protein sequence ID" value="WNG45569.1"/>
    <property type="molecule type" value="Genomic_DNA"/>
</dbReference>
<organism evidence="2 3">
    <name type="scientific">Archangium minus</name>
    <dbReference type="NCBI Taxonomy" id="83450"/>
    <lineage>
        <taxon>Bacteria</taxon>
        <taxon>Pseudomonadati</taxon>
        <taxon>Myxococcota</taxon>
        <taxon>Myxococcia</taxon>
        <taxon>Myxococcales</taxon>
        <taxon>Cystobacterineae</taxon>
        <taxon>Archangiaceae</taxon>
        <taxon>Archangium</taxon>
    </lineage>
</organism>
<proteinExistence type="predicted"/>
<dbReference type="RefSeq" id="WP_395820669.1">
    <property type="nucleotide sequence ID" value="NZ_CP043494.1"/>
</dbReference>
<name>A0ABY9WP42_9BACT</name>